<dbReference type="SUPFAM" id="SSF52047">
    <property type="entry name" value="RNI-like"/>
    <property type="match status" value="1"/>
</dbReference>
<keyword evidence="6" id="KW-0732">Signal</keyword>
<feature type="signal peptide" evidence="6">
    <location>
        <begin position="1"/>
        <end position="15"/>
    </location>
</feature>
<dbReference type="GO" id="GO:0006952">
    <property type="term" value="P:defense response"/>
    <property type="evidence" value="ECO:0007669"/>
    <property type="project" value="UniProtKB-KW"/>
</dbReference>
<evidence type="ECO:0000256" key="3">
    <source>
        <dbReference type="ARBA" id="ARBA00022741"/>
    </source>
</evidence>
<dbReference type="Gene3D" id="1.10.8.430">
    <property type="entry name" value="Helical domain of apoptotic protease-activating factors"/>
    <property type="match status" value="1"/>
</dbReference>
<organism evidence="12 13">
    <name type="scientific">Quercus rubra</name>
    <name type="common">Northern red oak</name>
    <name type="synonym">Quercus borealis</name>
    <dbReference type="NCBI Taxonomy" id="3512"/>
    <lineage>
        <taxon>Eukaryota</taxon>
        <taxon>Viridiplantae</taxon>
        <taxon>Streptophyta</taxon>
        <taxon>Embryophyta</taxon>
        <taxon>Tracheophyta</taxon>
        <taxon>Spermatophyta</taxon>
        <taxon>Magnoliopsida</taxon>
        <taxon>eudicotyledons</taxon>
        <taxon>Gunneridae</taxon>
        <taxon>Pentapetalae</taxon>
        <taxon>rosids</taxon>
        <taxon>fabids</taxon>
        <taxon>Fagales</taxon>
        <taxon>Fagaceae</taxon>
        <taxon>Quercus</taxon>
    </lineage>
</organism>
<accession>A0AAN7E8R4</accession>
<evidence type="ECO:0000259" key="9">
    <source>
        <dbReference type="Pfam" id="PF23559"/>
    </source>
</evidence>
<dbReference type="Pfam" id="PF18052">
    <property type="entry name" value="Rx_N"/>
    <property type="match status" value="1"/>
</dbReference>
<dbReference type="GO" id="GO:0043531">
    <property type="term" value="F:ADP binding"/>
    <property type="evidence" value="ECO:0007669"/>
    <property type="project" value="InterPro"/>
</dbReference>
<proteinExistence type="predicted"/>
<evidence type="ECO:0000256" key="6">
    <source>
        <dbReference type="SAM" id="SignalP"/>
    </source>
</evidence>
<keyword evidence="1" id="KW-0433">Leucine-rich repeat</keyword>
<dbReference type="PANTHER" id="PTHR36766">
    <property type="entry name" value="PLANT BROAD-SPECTRUM MILDEW RESISTANCE PROTEIN RPW8"/>
    <property type="match status" value="1"/>
</dbReference>
<dbReference type="GO" id="GO:0051707">
    <property type="term" value="P:response to other organism"/>
    <property type="evidence" value="ECO:0007669"/>
    <property type="project" value="UniProtKB-ARBA"/>
</dbReference>
<keyword evidence="5" id="KW-0067">ATP-binding</keyword>
<feature type="domain" description="Disease resistance protein winged helix" evidence="9">
    <location>
        <begin position="430"/>
        <end position="500"/>
    </location>
</feature>
<dbReference type="SUPFAM" id="SSF52540">
    <property type="entry name" value="P-loop containing nucleoside triphosphate hydrolases"/>
    <property type="match status" value="1"/>
</dbReference>
<dbReference type="SUPFAM" id="SSF52058">
    <property type="entry name" value="L domain-like"/>
    <property type="match status" value="1"/>
</dbReference>
<dbReference type="Gene3D" id="3.40.50.300">
    <property type="entry name" value="P-loop containing nucleotide triphosphate hydrolases"/>
    <property type="match status" value="1"/>
</dbReference>
<feature type="domain" description="R13L1/DRL21-like LRR repeat region" evidence="11">
    <location>
        <begin position="683"/>
        <end position="805"/>
    </location>
</feature>
<keyword evidence="4" id="KW-0611">Plant defense</keyword>
<dbReference type="InterPro" id="IPR027417">
    <property type="entry name" value="P-loop_NTPase"/>
</dbReference>
<dbReference type="InterPro" id="IPR041118">
    <property type="entry name" value="Rx_N"/>
</dbReference>
<evidence type="ECO:0000256" key="2">
    <source>
        <dbReference type="ARBA" id="ARBA00022737"/>
    </source>
</evidence>
<feature type="domain" description="NB-ARC" evidence="7">
    <location>
        <begin position="174"/>
        <end position="343"/>
    </location>
</feature>
<evidence type="ECO:0000259" key="7">
    <source>
        <dbReference type="Pfam" id="PF00931"/>
    </source>
</evidence>
<dbReference type="FunFam" id="1.10.10.10:FF:000322">
    <property type="entry name" value="Probable disease resistance protein At1g63360"/>
    <property type="match status" value="1"/>
</dbReference>
<gene>
    <name evidence="12" type="ORF">RGQ29_007031</name>
</gene>
<dbReference type="GO" id="GO:0005524">
    <property type="term" value="F:ATP binding"/>
    <property type="evidence" value="ECO:0007669"/>
    <property type="project" value="UniProtKB-KW"/>
</dbReference>
<evidence type="ECO:0000256" key="4">
    <source>
        <dbReference type="ARBA" id="ARBA00022821"/>
    </source>
</evidence>
<evidence type="ECO:0000256" key="5">
    <source>
        <dbReference type="ARBA" id="ARBA00022840"/>
    </source>
</evidence>
<dbReference type="Gene3D" id="3.80.10.10">
    <property type="entry name" value="Ribonuclease Inhibitor"/>
    <property type="match status" value="4"/>
</dbReference>
<dbReference type="CDD" id="cd14798">
    <property type="entry name" value="RX-CC_like"/>
    <property type="match status" value="1"/>
</dbReference>
<dbReference type="FunFam" id="3.40.50.300:FF:001091">
    <property type="entry name" value="Probable disease resistance protein At1g61300"/>
    <property type="match status" value="1"/>
</dbReference>
<dbReference type="Pfam" id="PF25019">
    <property type="entry name" value="LRR_R13L1-DRL21"/>
    <property type="match status" value="1"/>
</dbReference>
<dbReference type="InterPro" id="IPR055414">
    <property type="entry name" value="LRR_R13L4/SHOC2-like"/>
</dbReference>
<dbReference type="PANTHER" id="PTHR36766:SF47">
    <property type="entry name" value="NB-ARC DOMAIN-CONTAINING PROTEIN"/>
    <property type="match status" value="1"/>
</dbReference>
<evidence type="ECO:0000313" key="13">
    <source>
        <dbReference type="Proteomes" id="UP001324115"/>
    </source>
</evidence>
<comment type="caution">
    <text evidence="12">The sequence shown here is derived from an EMBL/GenBank/DDBJ whole genome shotgun (WGS) entry which is preliminary data.</text>
</comment>
<dbReference type="Pfam" id="PF23559">
    <property type="entry name" value="WHD_DRP"/>
    <property type="match status" value="1"/>
</dbReference>
<dbReference type="EMBL" id="JAXUIC010000011">
    <property type="protein sequence ID" value="KAK4565207.1"/>
    <property type="molecule type" value="Genomic_DNA"/>
</dbReference>
<dbReference type="InterPro" id="IPR032675">
    <property type="entry name" value="LRR_dom_sf"/>
</dbReference>
<dbReference type="Pfam" id="PF23598">
    <property type="entry name" value="LRR_14"/>
    <property type="match status" value="1"/>
</dbReference>
<dbReference type="Gene3D" id="1.10.10.10">
    <property type="entry name" value="Winged helix-like DNA-binding domain superfamily/Winged helix DNA-binding domain"/>
    <property type="match status" value="1"/>
</dbReference>
<evidence type="ECO:0000256" key="1">
    <source>
        <dbReference type="ARBA" id="ARBA00022614"/>
    </source>
</evidence>
<feature type="chain" id="PRO_5042861591" description="Disease resistance protein RGA3" evidence="6">
    <location>
        <begin position="16"/>
        <end position="1146"/>
    </location>
</feature>
<dbReference type="Proteomes" id="UP001324115">
    <property type="component" value="Unassembled WGS sequence"/>
</dbReference>
<dbReference type="Pfam" id="PF00931">
    <property type="entry name" value="NB-ARC"/>
    <property type="match status" value="1"/>
</dbReference>
<reference evidence="12 13" key="1">
    <citation type="journal article" date="2023" name="G3 (Bethesda)">
        <title>A haplotype-resolved chromosome-scale genome for Quercus rubra L. provides insights into the genetics of adaptive traits for red oak species.</title>
        <authorList>
            <person name="Kapoor B."/>
            <person name="Jenkins J."/>
            <person name="Schmutz J."/>
            <person name="Zhebentyayeva T."/>
            <person name="Kuelheim C."/>
            <person name="Coggeshall M."/>
            <person name="Heim C."/>
            <person name="Lasky J.R."/>
            <person name="Leites L."/>
            <person name="Islam-Faridi N."/>
            <person name="Romero-Severson J."/>
            <person name="DeLeo V.L."/>
            <person name="Lucas S.M."/>
            <person name="Lazic D."/>
            <person name="Gailing O."/>
            <person name="Carlson J."/>
            <person name="Staton M."/>
        </authorList>
    </citation>
    <scope>NUCLEOTIDE SEQUENCE [LARGE SCALE GENOMIC DNA]</scope>
    <source>
        <strain evidence="12">Pseudo-F2</strain>
    </source>
</reference>
<dbReference type="InterPro" id="IPR002182">
    <property type="entry name" value="NB-ARC"/>
</dbReference>
<evidence type="ECO:0000259" key="10">
    <source>
        <dbReference type="Pfam" id="PF23598"/>
    </source>
</evidence>
<name>A0AAN7E8R4_QUERU</name>
<dbReference type="InterPro" id="IPR058922">
    <property type="entry name" value="WHD_DRP"/>
</dbReference>
<keyword evidence="3" id="KW-0547">Nucleotide-binding</keyword>
<dbReference type="InterPro" id="IPR042197">
    <property type="entry name" value="Apaf_helical"/>
</dbReference>
<protein>
    <recommendedName>
        <fullName evidence="14">Disease resistance protein RGA3</fullName>
    </recommendedName>
</protein>
<dbReference type="InterPro" id="IPR036388">
    <property type="entry name" value="WH-like_DNA-bd_sf"/>
</dbReference>
<feature type="domain" description="Disease resistance R13L4/SHOC-2-like LRR" evidence="10">
    <location>
        <begin position="978"/>
        <end position="1143"/>
    </location>
</feature>
<dbReference type="Gene3D" id="1.20.5.4130">
    <property type="match status" value="1"/>
</dbReference>
<evidence type="ECO:0000259" key="11">
    <source>
        <dbReference type="Pfam" id="PF25019"/>
    </source>
</evidence>
<keyword evidence="13" id="KW-1185">Reference proteome</keyword>
<evidence type="ECO:0000259" key="8">
    <source>
        <dbReference type="Pfam" id="PF18052"/>
    </source>
</evidence>
<feature type="domain" description="Disease resistance N-terminal" evidence="8">
    <location>
        <begin position="10"/>
        <end position="96"/>
    </location>
</feature>
<dbReference type="PRINTS" id="PR00364">
    <property type="entry name" value="DISEASERSIST"/>
</dbReference>
<keyword evidence="2" id="KW-0677">Repeat</keyword>
<dbReference type="InterPro" id="IPR056789">
    <property type="entry name" value="LRR_R13L1-DRL21"/>
</dbReference>
<sequence>MADLLLSALMSTVLGNLNTSALKEYGLAWGLGAELDNLKSTMSAIRSVVKYAEETQWNNEVIMDWLGKLKEVACDADNVLDEFATEALMRKVEREKGATSQVSRFFSLPNRLIFRMKMAHKLKNVRDRLDAISRERSEFHLSEGVINTEVVDVQRRKTCSLVNESGIYGRDEEKEKIIKVMLPNVSDDQDNLAIYAIWGMGGLGKTTLAQLVYNDVRVEKHFELRIWVCVSDDFQIIRLVRAIIESIDDSGRDLLELEPLQQRLQEKLRGRRFLLVLDDVWNENHEEWDRLRHMLTCGAKGSMLIVTTRIEIIARMMATVLPIHHMGFLADDDSWSLFKGRAFGMGRVEENSELEAIGKEIVKKCGGVPLAIKAIGSLMSLKCRKSYWESVEKSQIWDLPVGKDSILLALKLSYHHLPPHLRQCFAYCCVFPKDHKLEMDKLIQLWMANGFIPFKEPSELYDFGVDIFNELVWRSFFQDVKEEYPGHITCKMHDLMHDLAQSIMRHECIAVESSKDVKVEGRIFHMFFGVASSQDISLNEDLCKARSLRSCLGTSVHKSSRLFSLKQKYLRVLDFKYGVQEVPRSINNLKHLRYLDMSRSYIQVLPESTTCLLNLQTLKLDQCYLMTYRSSLPKGMKHMKSLMCLGITGCQSLTCMPEGMGQLTCLQSLSFFIAGKKNGYKVSELKGLNLWNKLTIKELDNVKNSEEAKSANLIGKQNLHSLRLFWQSDNESHVPDHVEDVLDGLQPHSNLKILSINNYHGSKIPTWIQDSVLRDLVEISLDCWERCEHLPLLGKLPLLKVLKITGWHAVKYIGNEFHGDSAISFPSLKEFRLHKMHDLEEWRTMNGRENFPCLSTLEIIECPELVGIPIIPSITGLTMRRDNAMLIRSVMNLTSLSSLVIDGMDDELTVLPDGLLQNHKMLKKLKIFNMPNLKSLTNQLDNLSALNKFRLECCDKIESLPEGLQNLHSLQNLDIWECNNLLSLPMNGLQGLSSLWSLSITGCNKFLSLSEGIQYIIALESLYISGCPKLISLPEGIQYLTALRYLQIWTCEDLSSLPKQIGCLTSLSNLNIQNCPELMSIPDELQNLTALKRLLIYGCPHLEKRCKKDSGEDWHKISHIPNISIGPHSEIPSSTGWGSLRKLNCC</sequence>
<evidence type="ECO:0000313" key="12">
    <source>
        <dbReference type="EMBL" id="KAK4565207.1"/>
    </source>
</evidence>
<evidence type="ECO:0008006" key="14">
    <source>
        <dbReference type="Google" id="ProtNLM"/>
    </source>
</evidence>
<dbReference type="InterPro" id="IPR038005">
    <property type="entry name" value="RX-like_CC"/>
</dbReference>
<dbReference type="AlphaFoldDB" id="A0AAN7E8R4"/>